<dbReference type="InterPro" id="IPR030868">
    <property type="entry name" value="MqnA"/>
</dbReference>
<keyword evidence="2 4" id="KW-0474">Menaquinone biosynthesis</keyword>
<dbReference type="KEGG" id="rta:Rta_26690"/>
<evidence type="ECO:0000256" key="4">
    <source>
        <dbReference type="HAMAP-Rule" id="MF_00995"/>
    </source>
</evidence>
<dbReference type="UniPathway" id="UPA00079"/>
<dbReference type="EC" id="4.2.1.151" evidence="4"/>
<dbReference type="RefSeq" id="WP_013902002.1">
    <property type="nucleotide sequence ID" value="NC_015677.1"/>
</dbReference>
<comment type="catalytic activity">
    <reaction evidence="4">
        <text>chorismate = 3-[(1-carboxyvinyl)-oxy]benzoate + H2O</text>
        <dbReference type="Rhea" id="RHEA:40051"/>
        <dbReference type="ChEBI" id="CHEBI:15377"/>
        <dbReference type="ChEBI" id="CHEBI:29748"/>
        <dbReference type="ChEBI" id="CHEBI:76981"/>
        <dbReference type="EC" id="4.2.1.151"/>
    </reaction>
</comment>
<organism evidence="5 6">
    <name type="scientific">Ramlibacter tataouinensis (strain ATCC BAA-407 / DSM 14655 / LMG 21543 / TTB310)</name>
    <dbReference type="NCBI Taxonomy" id="365046"/>
    <lineage>
        <taxon>Bacteria</taxon>
        <taxon>Pseudomonadati</taxon>
        <taxon>Pseudomonadota</taxon>
        <taxon>Betaproteobacteria</taxon>
        <taxon>Burkholderiales</taxon>
        <taxon>Comamonadaceae</taxon>
        <taxon>Ramlibacter</taxon>
    </lineage>
</organism>
<evidence type="ECO:0000256" key="1">
    <source>
        <dbReference type="ARBA" id="ARBA00004863"/>
    </source>
</evidence>
<dbReference type="InterPro" id="IPR003773">
    <property type="entry name" value="Menaquinone_biosynth"/>
</dbReference>
<evidence type="ECO:0000256" key="3">
    <source>
        <dbReference type="ARBA" id="ARBA00023239"/>
    </source>
</evidence>
<dbReference type="GO" id="GO:0009234">
    <property type="term" value="P:menaquinone biosynthetic process"/>
    <property type="evidence" value="ECO:0007669"/>
    <property type="project" value="UniProtKB-UniRule"/>
</dbReference>
<comment type="pathway">
    <text evidence="1 4">Quinol/quinone metabolism; menaquinone biosynthesis.</text>
</comment>
<dbReference type="PANTHER" id="PTHR37690:SF1">
    <property type="entry name" value="CHORISMATE DEHYDRATASE"/>
    <property type="match status" value="1"/>
</dbReference>
<dbReference type="HOGENOM" id="CLU_059898_0_0_4"/>
<dbReference type="PANTHER" id="PTHR37690">
    <property type="entry name" value="CHORISMATE DEHYDRATASE"/>
    <property type="match status" value="1"/>
</dbReference>
<evidence type="ECO:0000313" key="5">
    <source>
        <dbReference type="EMBL" id="AEG93771.1"/>
    </source>
</evidence>
<comment type="function">
    <text evidence="4">Catalyzes the dehydration of chorismate into 3-[(1-carboxyvinyl)oxy]benzoate, a step in the biosynthesis of menaquinone (MK, vitamin K2).</text>
</comment>
<reference evidence="6" key="1">
    <citation type="submission" date="2006-01" db="EMBL/GenBank/DDBJ databases">
        <title>Genome of the cyst-dividing bacterium Ramlibacter tataouinensis.</title>
        <authorList>
            <person name="Barakat M."/>
            <person name="Ortet P."/>
            <person name="De Luca G."/>
            <person name="Jourlin-Castelli C."/>
            <person name="Ansaldi M."/>
            <person name="Py B."/>
            <person name="Fichant G."/>
            <person name="Coutinho P."/>
            <person name="Voulhoux R."/>
            <person name="Bastien O."/>
            <person name="Roy S."/>
            <person name="Marechal E."/>
            <person name="Henrissat B."/>
            <person name="Quentin Y."/>
            <person name="Noirot P."/>
            <person name="Filloux A."/>
            <person name="Mejean V."/>
            <person name="DuBow M."/>
            <person name="Barras F."/>
            <person name="Heulin T."/>
        </authorList>
    </citation>
    <scope>NUCLEOTIDE SEQUENCE [LARGE SCALE GENOMIC DNA]</scope>
    <source>
        <strain evidence="6">ATCC BAA-407 / DSM 14655 / LMG 21543 / TTB310</strain>
    </source>
</reference>
<gene>
    <name evidence="4" type="primary">mqnA</name>
    <name evidence="5" type="ordered locus">Rta_26690</name>
</gene>
<dbReference type="Pfam" id="PF02621">
    <property type="entry name" value="VitK2_biosynth"/>
    <property type="match status" value="1"/>
</dbReference>
<proteinExistence type="inferred from homology"/>
<dbReference type="HAMAP" id="MF_00995">
    <property type="entry name" value="MqnA"/>
    <property type="match status" value="1"/>
</dbReference>
<name>F5Y4C4_RAMTT</name>
<evidence type="ECO:0000313" key="6">
    <source>
        <dbReference type="Proteomes" id="UP000008385"/>
    </source>
</evidence>
<dbReference type="GO" id="GO:0016836">
    <property type="term" value="F:hydro-lyase activity"/>
    <property type="evidence" value="ECO:0007669"/>
    <property type="project" value="UniProtKB-UniRule"/>
</dbReference>
<dbReference type="Gene3D" id="3.40.190.10">
    <property type="entry name" value="Periplasmic binding protein-like II"/>
    <property type="match status" value="2"/>
</dbReference>
<dbReference type="STRING" id="365046.Rta_26690"/>
<dbReference type="eggNOG" id="COG1427">
    <property type="taxonomic scope" value="Bacteria"/>
</dbReference>
<sequence length="252" mass="27402">MSRPVRVAAVSYLNAKPLLAGLQALPAGEVELRLEVPARLPGLLAAGEADVALLPVAALPRIPGAYAVGTHGIAADGPVASVALFSQVPMTQIEEVLLDHQSCTSVALVQLLLAGHWRRQVRFSAAQEGYIDRIAGTRAGVIIGDRAMTQGARFCHKWDLAQVWKEWTGLPFVFAAWAAVRPLPEGFVQRFDEANAAGLERLDEIADAHAAQAGYDLRTYYRDHLRFRLDGRMRQGQALFLERLASLPPVQP</sequence>
<keyword evidence="6" id="KW-1185">Reference proteome</keyword>
<comment type="similarity">
    <text evidence="4">Belongs to the MqnA/MqnD family. MqnA subfamily.</text>
</comment>
<dbReference type="Proteomes" id="UP000008385">
    <property type="component" value="Chromosome"/>
</dbReference>
<dbReference type="EMBL" id="CP000245">
    <property type="protein sequence ID" value="AEG93771.1"/>
    <property type="molecule type" value="Genomic_DNA"/>
</dbReference>
<accession>F5Y4C4</accession>
<evidence type="ECO:0000256" key="2">
    <source>
        <dbReference type="ARBA" id="ARBA00022428"/>
    </source>
</evidence>
<protein>
    <recommendedName>
        <fullName evidence="4">Chorismate dehydratase</fullName>
        <ecNumber evidence="4">4.2.1.151</ecNumber>
    </recommendedName>
    <alternativeName>
        <fullName evidence="4">Menaquinone biosynthetic enzyme MqnA</fullName>
    </alternativeName>
</protein>
<dbReference type="CDD" id="cd13634">
    <property type="entry name" value="PBP2_Sco4506"/>
    <property type="match status" value="1"/>
</dbReference>
<dbReference type="SUPFAM" id="SSF53850">
    <property type="entry name" value="Periplasmic binding protein-like II"/>
    <property type="match status" value="1"/>
</dbReference>
<keyword evidence="3 4" id="KW-0456">Lyase</keyword>
<reference evidence="5 6" key="2">
    <citation type="journal article" date="2011" name="PLoS ONE">
        <title>The Cyst-Dividing Bacterium Ramlibacter tataouinensis TTB310 Genome Reveals a Well-Stocked Toolbox for Adaptation to a Desert Environment.</title>
        <authorList>
            <person name="De Luca G."/>
            <person name="Barakat M."/>
            <person name="Ortet P."/>
            <person name="Fochesato S."/>
            <person name="Jourlin-Castelli C."/>
            <person name="Ansaldi M."/>
            <person name="Py B."/>
            <person name="Fichant G."/>
            <person name="Coutinho P.M."/>
            <person name="Voulhoux R."/>
            <person name="Bastien O."/>
            <person name="Marechal E."/>
            <person name="Henrissat B."/>
            <person name="Quentin Y."/>
            <person name="Noirot P."/>
            <person name="Filloux A."/>
            <person name="Mejean V."/>
            <person name="Dubow M.S."/>
            <person name="Barras F."/>
            <person name="Barbe V."/>
            <person name="Weissenbach J."/>
            <person name="Mihalcescu I."/>
            <person name="Vermeglio A."/>
            <person name="Achouak W."/>
            <person name="Heulin T."/>
        </authorList>
    </citation>
    <scope>NUCLEOTIDE SEQUENCE [LARGE SCALE GENOMIC DNA]</scope>
    <source>
        <strain evidence="6">ATCC BAA-407 / DSM 14655 / LMG 21543 / TTB310</strain>
    </source>
</reference>
<dbReference type="AlphaFoldDB" id="F5Y4C4"/>
<dbReference type="OrthoDB" id="9810112at2"/>